<name>A0A8J1M650_XENLA</name>
<dbReference type="RefSeq" id="XP_041437159.1">
    <property type="nucleotide sequence ID" value="XM_041581225.1"/>
</dbReference>
<dbReference type="SUPFAM" id="SSF50494">
    <property type="entry name" value="Trypsin-like serine proteases"/>
    <property type="match status" value="1"/>
</dbReference>
<sequence>MCKRKKVFTVVGIASWGSGCSQINSPGVFTSTQSFVKWMVDKVISEEMKSATKVKEFIPKIVVPVENAINDVDPSAIEEKNVEPTNRPTLKNYRKRFRIQEPPKAQSIPPEFKEAKQTLEVPRQSQQAQSEQTNTALLQIVNTLLKLKALILGLFQ</sequence>
<dbReference type="InterPro" id="IPR001254">
    <property type="entry name" value="Trypsin_dom"/>
</dbReference>
<dbReference type="Proteomes" id="UP000186698">
    <property type="component" value="Chromosome 2L"/>
</dbReference>
<dbReference type="Gene3D" id="2.40.10.10">
    <property type="entry name" value="Trypsin-like serine proteases"/>
    <property type="match status" value="1"/>
</dbReference>
<proteinExistence type="predicted"/>
<dbReference type="AlphaFoldDB" id="A0A8J1M650"/>
<protein>
    <submittedName>
        <fullName evidence="3">Acrosin-like</fullName>
    </submittedName>
</protein>
<dbReference type="InterPro" id="IPR043504">
    <property type="entry name" value="Peptidase_S1_PA_chymotrypsin"/>
</dbReference>
<dbReference type="Pfam" id="PF00089">
    <property type="entry name" value="Trypsin"/>
    <property type="match status" value="1"/>
</dbReference>
<gene>
    <name evidence="3" type="primary">LOC121399691</name>
</gene>
<dbReference type="GO" id="GO:0004252">
    <property type="term" value="F:serine-type endopeptidase activity"/>
    <property type="evidence" value="ECO:0007669"/>
    <property type="project" value="InterPro"/>
</dbReference>
<dbReference type="GeneID" id="121399691"/>
<reference evidence="3" key="1">
    <citation type="submission" date="2025-08" db="UniProtKB">
        <authorList>
            <consortium name="RefSeq"/>
        </authorList>
    </citation>
    <scope>IDENTIFICATION</scope>
    <source>
        <strain evidence="3">J_2021</strain>
        <tissue evidence="3">Erythrocytes</tissue>
    </source>
</reference>
<dbReference type="InterPro" id="IPR009003">
    <property type="entry name" value="Peptidase_S1_PA"/>
</dbReference>
<dbReference type="KEGG" id="xla:121399691"/>
<organism evidence="2 3">
    <name type="scientific">Xenopus laevis</name>
    <name type="common">African clawed frog</name>
    <dbReference type="NCBI Taxonomy" id="8355"/>
    <lineage>
        <taxon>Eukaryota</taxon>
        <taxon>Metazoa</taxon>
        <taxon>Chordata</taxon>
        <taxon>Craniata</taxon>
        <taxon>Vertebrata</taxon>
        <taxon>Euteleostomi</taxon>
        <taxon>Amphibia</taxon>
        <taxon>Batrachia</taxon>
        <taxon>Anura</taxon>
        <taxon>Pipoidea</taxon>
        <taxon>Pipidae</taxon>
        <taxon>Xenopodinae</taxon>
        <taxon>Xenopus</taxon>
        <taxon>Xenopus</taxon>
    </lineage>
</organism>
<keyword evidence="2" id="KW-1185">Reference proteome</keyword>
<feature type="domain" description="Peptidase S1" evidence="1">
    <location>
        <begin position="4"/>
        <end position="39"/>
    </location>
</feature>
<evidence type="ECO:0000313" key="3">
    <source>
        <dbReference type="RefSeq" id="XP_041437159.1"/>
    </source>
</evidence>
<evidence type="ECO:0000313" key="2">
    <source>
        <dbReference type="Proteomes" id="UP000186698"/>
    </source>
</evidence>
<accession>A0A8J1M650</accession>
<dbReference type="PROSITE" id="PS51257">
    <property type="entry name" value="PROKAR_LIPOPROTEIN"/>
    <property type="match status" value="1"/>
</dbReference>
<evidence type="ECO:0000259" key="1">
    <source>
        <dbReference type="Pfam" id="PF00089"/>
    </source>
</evidence>
<dbReference type="GO" id="GO:0006508">
    <property type="term" value="P:proteolysis"/>
    <property type="evidence" value="ECO:0007669"/>
    <property type="project" value="InterPro"/>
</dbReference>